<organism evidence="9 10">
    <name type="scientific">Chitinophaga flava</name>
    <dbReference type="NCBI Taxonomy" id="2259036"/>
    <lineage>
        <taxon>Bacteria</taxon>
        <taxon>Pseudomonadati</taxon>
        <taxon>Bacteroidota</taxon>
        <taxon>Chitinophagia</taxon>
        <taxon>Chitinophagales</taxon>
        <taxon>Chitinophagaceae</taxon>
        <taxon>Chitinophaga</taxon>
    </lineage>
</organism>
<dbReference type="InterPro" id="IPR023997">
    <property type="entry name" value="TonB-dep_OMP_SusC/RagA_CS"/>
</dbReference>
<evidence type="ECO:0000256" key="7">
    <source>
        <dbReference type="PROSITE-ProRule" id="PRU01360"/>
    </source>
</evidence>
<protein>
    <recommendedName>
        <fullName evidence="8">TonB-dependent receptor plug domain-containing protein</fullName>
    </recommendedName>
</protein>
<keyword evidence="3 7" id="KW-1134">Transmembrane beta strand</keyword>
<dbReference type="InterPro" id="IPR008969">
    <property type="entry name" value="CarboxyPept-like_regulatory"/>
</dbReference>
<evidence type="ECO:0000256" key="5">
    <source>
        <dbReference type="ARBA" id="ARBA00023136"/>
    </source>
</evidence>
<keyword evidence="6 7" id="KW-0998">Cell outer membrane</keyword>
<dbReference type="InterPro" id="IPR036942">
    <property type="entry name" value="Beta-barrel_TonB_sf"/>
</dbReference>
<accession>A0A365XP63</accession>
<dbReference type="InterPro" id="IPR039426">
    <property type="entry name" value="TonB-dep_rcpt-like"/>
</dbReference>
<evidence type="ECO:0000313" key="9">
    <source>
        <dbReference type="EMBL" id="RBL88126.1"/>
    </source>
</evidence>
<proteinExistence type="inferred from homology"/>
<feature type="domain" description="TonB-dependent receptor plug" evidence="8">
    <location>
        <begin position="251"/>
        <end position="385"/>
    </location>
</feature>
<sequence>MLNKGKKILAVDPLYKEKFGTAVIYATGRKILHVQLPGRLLLRIGFVLYLCLCQVHAACSQDTPAKDFPLVTVDVENISFDELIQMLRKQVAFQFFYSSGQDKLPGPVSLHLKQVPLITVLDKVLPKYNWEYLVDKNIIIIRPVTDHKRSIGVGVIPVQVSGIVTDEQGQPVSYVSVVDTSTGKGALTDEYGRYKLETLSGITLLFSCLGFEGRKVQIKGDTVLLVQLKTYAQVVNEVIVTGYQRVKGWEMTGAVFKTKNEELRIPGINRIDQLLQGSIPGANVTMSSGGVGTAPKIRIRGTSTVLGNQEPLWVIDGIVSESPYPYKTENQTELMKATDRAAIEAGLSILGNCITGLNPDDIAEIVVLKDASATAIYGSRAANGVMVVTTKKGKRGPPQLNIRTDITVTDKPGYKNMNRMDASERISLSREIFDKGIIYPDDVLPSVGYEGALFRLLKNEISPETFQSEVAQLERNNTNWFNVLFRNALSINSYANISGGNNRISYFGSLGRTNENGNAIGNEMDRTSTRFKADIKLLKFADAGIYFSSSSYRTKGFFDGLNPFEYALNTNRVIKADEHYYASMGEAYAPADFVYGKPLLRFNFLDELAHSGNTNTCNSINVAVNLNVRFAQKFRWESVYAFEHDATSNRRWADERSFAAALLRKANYEDRFGADINILHTDVISKKSLTWRNTLHFYQASGKRQQHTISAMAGMEVRRNVYEGQSQSTAQPGCETDDGPVAVNSVFNFLSFYGSISYAYLQKYIVSVNTRTDASNRFAAGSPHRFNPIWSAGIRWNMKQEKWLEKTQWLDNLALRASFGYQGNTVESISPYLLATNVNPSFDPYTGQHYLGIRNLPYTDLRWEKTRSINTGIDVALFRNRLRITGDYYYKVTSDVIMKQRVPEEYGVSDSFINGGEILNKGWELALQWIAVNRKKLSWEVQVIVGKNNNLVMDTRANAKLASLVKGKAVVNGKPLGSLWSFPYAGLSPRDGQPLFRYLDIEKDTDRLLHGSPADYLVYSGSSEPVFSGGFHSTVRWSRFSLSTGFSVQLGYTVRLNPLMQAGSGGYYRPPAPDKNVSKELIARWQQCGDEKFTNVPSIYSFRYDPAEYSIGRYFGDLSLSKEGNTLYRYDLYNYSDLISVKGDHLRCNYITIGYQVDNKNIRWMKGVTGANVSVSVNNAFVIRDRRLKGQDPEIQSMSATENTAALPRYRSYVLSINLQL</sequence>
<dbReference type="AlphaFoldDB" id="A0A365XP63"/>
<dbReference type="Gene3D" id="2.170.130.10">
    <property type="entry name" value="TonB-dependent receptor, plug domain"/>
    <property type="match status" value="1"/>
</dbReference>
<keyword evidence="10" id="KW-1185">Reference proteome</keyword>
<reference evidence="9 10" key="1">
    <citation type="submission" date="2018-05" db="EMBL/GenBank/DDBJ databases">
        <title>Chitinophaga sp. K3CV102501T nov., isolated from isolated from a monsoon evergreen broad-leaved forest soil.</title>
        <authorList>
            <person name="Lv Y."/>
        </authorList>
    </citation>
    <scope>NUCLEOTIDE SEQUENCE [LARGE SCALE GENOMIC DNA]</scope>
    <source>
        <strain evidence="9 10">GDMCC 1.1325</strain>
    </source>
</reference>
<dbReference type="EMBL" id="QFFJ01000003">
    <property type="protein sequence ID" value="RBL88126.1"/>
    <property type="molecule type" value="Genomic_DNA"/>
</dbReference>
<dbReference type="Pfam" id="PF13715">
    <property type="entry name" value="CarbopepD_reg_2"/>
    <property type="match status" value="1"/>
</dbReference>
<evidence type="ECO:0000259" key="8">
    <source>
        <dbReference type="Pfam" id="PF07715"/>
    </source>
</evidence>
<gene>
    <name evidence="9" type="ORF">DF182_31900</name>
</gene>
<dbReference type="PROSITE" id="PS52016">
    <property type="entry name" value="TONB_DEPENDENT_REC_3"/>
    <property type="match status" value="1"/>
</dbReference>
<dbReference type="OrthoDB" id="9768177at2"/>
<dbReference type="SUPFAM" id="SSF49464">
    <property type="entry name" value="Carboxypeptidase regulatory domain-like"/>
    <property type="match status" value="1"/>
</dbReference>
<evidence type="ECO:0000256" key="1">
    <source>
        <dbReference type="ARBA" id="ARBA00004571"/>
    </source>
</evidence>
<keyword evidence="2 7" id="KW-0813">Transport</keyword>
<dbReference type="InterPro" id="IPR023996">
    <property type="entry name" value="TonB-dep_OMP_SusC/RagA"/>
</dbReference>
<comment type="caution">
    <text evidence="9">The sequence shown here is derived from an EMBL/GenBank/DDBJ whole genome shotgun (WGS) entry which is preliminary data.</text>
</comment>
<dbReference type="Gene3D" id="2.40.170.20">
    <property type="entry name" value="TonB-dependent receptor, beta-barrel domain"/>
    <property type="match status" value="1"/>
</dbReference>
<dbReference type="NCBIfam" id="TIGR04057">
    <property type="entry name" value="SusC_RagA_signa"/>
    <property type="match status" value="1"/>
</dbReference>
<evidence type="ECO:0000256" key="4">
    <source>
        <dbReference type="ARBA" id="ARBA00022692"/>
    </source>
</evidence>
<dbReference type="Proteomes" id="UP000253410">
    <property type="component" value="Unassembled WGS sequence"/>
</dbReference>
<comment type="similarity">
    <text evidence="7">Belongs to the TonB-dependent receptor family.</text>
</comment>
<dbReference type="SUPFAM" id="SSF56935">
    <property type="entry name" value="Porins"/>
    <property type="match status" value="1"/>
</dbReference>
<dbReference type="Pfam" id="PF07715">
    <property type="entry name" value="Plug"/>
    <property type="match status" value="1"/>
</dbReference>
<comment type="subcellular location">
    <subcellularLocation>
        <location evidence="1 7">Cell outer membrane</location>
        <topology evidence="1 7">Multi-pass membrane protein</topology>
    </subcellularLocation>
</comment>
<dbReference type="InterPro" id="IPR012910">
    <property type="entry name" value="Plug_dom"/>
</dbReference>
<name>A0A365XP63_9BACT</name>
<dbReference type="InterPro" id="IPR037066">
    <property type="entry name" value="Plug_dom_sf"/>
</dbReference>
<keyword evidence="4 7" id="KW-0812">Transmembrane</keyword>
<evidence type="ECO:0000256" key="3">
    <source>
        <dbReference type="ARBA" id="ARBA00022452"/>
    </source>
</evidence>
<dbReference type="GO" id="GO:0009279">
    <property type="term" value="C:cell outer membrane"/>
    <property type="evidence" value="ECO:0007669"/>
    <property type="project" value="UniProtKB-SubCell"/>
</dbReference>
<dbReference type="NCBIfam" id="TIGR04056">
    <property type="entry name" value="OMP_RagA_SusC"/>
    <property type="match status" value="1"/>
</dbReference>
<evidence type="ECO:0000313" key="10">
    <source>
        <dbReference type="Proteomes" id="UP000253410"/>
    </source>
</evidence>
<evidence type="ECO:0000256" key="6">
    <source>
        <dbReference type="ARBA" id="ARBA00023237"/>
    </source>
</evidence>
<evidence type="ECO:0000256" key="2">
    <source>
        <dbReference type="ARBA" id="ARBA00022448"/>
    </source>
</evidence>
<keyword evidence="5 7" id="KW-0472">Membrane</keyword>